<dbReference type="RefSeq" id="WP_205050013.1">
    <property type="nucleotide sequence ID" value="NZ_JACJKX010000005.1"/>
</dbReference>
<dbReference type="PANTHER" id="PTHR11101">
    <property type="entry name" value="PHOSPHATE TRANSPORTER"/>
    <property type="match status" value="1"/>
</dbReference>
<dbReference type="Proteomes" id="UP000777002">
    <property type="component" value="Unassembled WGS sequence"/>
</dbReference>
<sequence>MEYYYIAMLVFLAGLACFDLFVGVSNDAVNFLNSAMGSRIASFRTTMWVATFGVLFGATFSSGMMEIARSGIFHPQMFNFTEVMIIFFAVMIADIVLLDTFNSLGLPTSTTVSIVFELLGSAIAAAAIKLYMEGGSMEMVFDYINTSKSLTIISGILISVVVAFVSGAVIQYIMRLIFSFHFERVYPYVGGVFGGLSITAIAYFLVMKGAKGASFMRPEWIDWIQVNTGILVVVLFVGFSILFQILIMVSKFNVFKIVILAGTFSLAFAFAGNDLVNFVGVPLAAYDSFKIWIASGANPDDLMMQGLLVSTKTDTFFLVASGIVMVFTLWFSKKAHRVLQTALNLSAQQSDHEQFGSSIPGRVIVRASMGLGNIVNQLIPGLVKKKLDSRFKPRRLKRGEIPLPFDYVRASVNLVLSAALISSATSLQLPLSTTYVTFMVAMGSSFADGAWDRETAVYRISGVLTVISGWFVTALTASTLAALVCGIIFLGGGFVAFVLAILSFVLIIRSNMRFKQQEANYKAEQAVRYDVQKIREILNQRVGENLLSTVTLYNNIVETFLNDDESGLRKLKLQANENFDQLTHERSIYYKMENSGYVPNKEDLDARYSYFRTFTNLRDVGRYLQALARVSKDHIANRHRTFQGELSQDLADLSQLLLEIVGNHNGKADVNALHANAQTLLSRIETIQEKLLRNGPDKGFSARGCELFLSFILFARELINHYEIIAMLQQKLNEPTSGKEGSNKPQSAQ</sequence>
<feature type="transmembrane region" description="Helical" evidence="6">
    <location>
        <begin position="456"/>
        <end position="475"/>
    </location>
</feature>
<dbReference type="PANTHER" id="PTHR11101:SF16">
    <property type="entry name" value="PHOSPHATE TRANSPORTER"/>
    <property type="match status" value="1"/>
</dbReference>
<evidence type="ECO:0000256" key="5">
    <source>
        <dbReference type="ARBA" id="ARBA00023136"/>
    </source>
</evidence>
<evidence type="ECO:0000256" key="6">
    <source>
        <dbReference type="RuleBase" id="RU363058"/>
    </source>
</evidence>
<evidence type="ECO:0000256" key="3">
    <source>
        <dbReference type="ARBA" id="ARBA00022692"/>
    </source>
</evidence>
<protein>
    <recommendedName>
        <fullName evidence="6">Phosphate transporter</fullName>
    </recommendedName>
</protein>
<evidence type="ECO:0000313" key="7">
    <source>
        <dbReference type="EMBL" id="MBM6928416.1"/>
    </source>
</evidence>
<dbReference type="Pfam" id="PF01384">
    <property type="entry name" value="PHO4"/>
    <property type="match status" value="1"/>
</dbReference>
<feature type="transmembrane region" description="Helical" evidence="6">
    <location>
        <begin position="110"/>
        <end position="132"/>
    </location>
</feature>
<evidence type="ECO:0000256" key="1">
    <source>
        <dbReference type="ARBA" id="ARBA00004141"/>
    </source>
</evidence>
<keyword evidence="6" id="KW-0592">Phosphate transport</keyword>
<keyword evidence="2 6" id="KW-0813">Transport</keyword>
<feature type="transmembrane region" description="Helical" evidence="6">
    <location>
        <begin position="254"/>
        <end position="272"/>
    </location>
</feature>
<keyword evidence="8" id="KW-1185">Reference proteome</keyword>
<feature type="transmembrane region" description="Helical" evidence="6">
    <location>
        <begin position="185"/>
        <end position="206"/>
    </location>
</feature>
<keyword evidence="4 6" id="KW-1133">Transmembrane helix</keyword>
<reference evidence="7 8" key="1">
    <citation type="journal article" date="2021" name="Sci. Rep.">
        <title>The distribution of antibiotic resistance genes in chicken gut microbiota commensals.</title>
        <authorList>
            <person name="Juricova H."/>
            <person name="Matiasovicova J."/>
            <person name="Kubasova T."/>
            <person name="Cejkova D."/>
            <person name="Rychlik I."/>
        </authorList>
    </citation>
    <scope>NUCLEOTIDE SEQUENCE [LARGE SCALE GENOMIC DNA]</scope>
    <source>
        <strain evidence="7 8">An562</strain>
    </source>
</reference>
<name>A0ABS2GSH7_9BURK</name>
<evidence type="ECO:0000313" key="8">
    <source>
        <dbReference type="Proteomes" id="UP000777002"/>
    </source>
</evidence>
<comment type="caution">
    <text evidence="7">The sequence shown here is derived from an EMBL/GenBank/DDBJ whole genome shotgun (WGS) entry which is preliminary data.</text>
</comment>
<comment type="subcellular location">
    <subcellularLocation>
        <location evidence="1 6">Membrane</location>
        <topology evidence="1 6">Multi-pass membrane protein</topology>
    </subcellularLocation>
</comment>
<keyword evidence="5 6" id="KW-0472">Membrane</keyword>
<feature type="transmembrane region" description="Helical" evidence="6">
    <location>
        <begin position="6"/>
        <end position="24"/>
    </location>
</feature>
<feature type="transmembrane region" description="Helical" evidence="6">
    <location>
        <begin position="315"/>
        <end position="332"/>
    </location>
</feature>
<feature type="transmembrane region" description="Helical" evidence="6">
    <location>
        <begin position="481"/>
        <end position="508"/>
    </location>
</feature>
<feature type="transmembrane region" description="Helical" evidence="6">
    <location>
        <begin position="152"/>
        <end position="173"/>
    </location>
</feature>
<proteinExistence type="inferred from homology"/>
<feature type="transmembrane region" description="Helical" evidence="6">
    <location>
        <begin position="45"/>
        <end position="65"/>
    </location>
</feature>
<accession>A0ABS2GSH7</accession>
<feature type="transmembrane region" description="Helical" evidence="6">
    <location>
        <begin position="77"/>
        <end position="98"/>
    </location>
</feature>
<keyword evidence="3 6" id="KW-0812">Transmembrane</keyword>
<evidence type="ECO:0000256" key="2">
    <source>
        <dbReference type="ARBA" id="ARBA00022448"/>
    </source>
</evidence>
<gene>
    <name evidence="7" type="ORF">H5985_03935</name>
</gene>
<dbReference type="EMBL" id="JACJKX010000005">
    <property type="protein sequence ID" value="MBM6928416.1"/>
    <property type="molecule type" value="Genomic_DNA"/>
</dbReference>
<evidence type="ECO:0000256" key="4">
    <source>
        <dbReference type="ARBA" id="ARBA00022989"/>
    </source>
</evidence>
<organism evidence="7 8">
    <name type="scientific">Parasutterella secunda</name>
    <dbReference type="NCBI Taxonomy" id="626947"/>
    <lineage>
        <taxon>Bacteria</taxon>
        <taxon>Pseudomonadati</taxon>
        <taxon>Pseudomonadota</taxon>
        <taxon>Betaproteobacteria</taxon>
        <taxon>Burkholderiales</taxon>
        <taxon>Sutterellaceae</taxon>
        <taxon>Parasutterella</taxon>
    </lineage>
</organism>
<comment type="similarity">
    <text evidence="6">Belongs to the inorganic phosphate transporter (PiT) (TC 2.A.20) family.</text>
</comment>
<feature type="transmembrane region" description="Helical" evidence="6">
    <location>
        <begin position="226"/>
        <end position="247"/>
    </location>
</feature>
<dbReference type="InterPro" id="IPR001204">
    <property type="entry name" value="Phos_transporter"/>
</dbReference>